<protein>
    <submittedName>
        <fullName evidence="1">Uncharacterized protein</fullName>
    </submittedName>
</protein>
<accession>A0ABD5YLK0</accession>
<dbReference type="Proteomes" id="UP001596417">
    <property type="component" value="Unassembled WGS sequence"/>
</dbReference>
<dbReference type="EMBL" id="JBHTAX010000001">
    <property type="protein sequence ID" value="MFC7190115.1"/>
    <property type="molecule type" value="Genomic_DNA"/>
</dbReference>
<dbReference type="RefSeq" id="WP_390205442.1">
    <property type="nucleotide sequence ID" value="NZ_JBHTAX010000001.1"/>
</dbReference>
<gene>
    <name evidence="1" type="ORF">ACFQL7_09795</name>
</gene>
<sequence length="50" mass="5700">MNYHARDGGVIVERENTASTLTERSPVHRRFPFPSGQKQQLHALVVALRE</sequence>
<evidence type="ECO:0000313" key="2">
    <source>
        <dbReference type="Proteomes" id="UP001596417"/>
    </source>
</evidence>
<dbReference type="AlphaFoldDB" id="A0ABD5YLK0"/>
<proteinExistence type="predicted"/>
<name>A0ABD5YLK0_9EURY</name>
<evidence type="ECO:0000313" key="1">
    <source>
        <dbReference type="EMBL" id="MFC7190115.1"/>
    </source>
</evidence>
<organism evidence="1 2">
    <name type="scientific">Halocatena marina</name>
    <dbReference type="NCBI Taxonomy" id="2934937"/>
    <lineage>
        <taxon>Archaea</taxon>
        <taxon>Methanobacteriati</taxon>
        <taxon>Methanobacteriota</taxon>
        <taxon>Stenosarchaea group</taxon>
        <taxon>Halobacteria</taxon>
        <taxon>Halobacteriales</taxon>
        <taxon>Natronomonadaceae</taxon>
        <taxon>Halocatena</taxon>
    </lineage>
</organism>
<reference evidence="1 2" key="1">
    <citation type="journal article" date="2019" name="Int. J. Syst. Evol. Microbiol.">
        <title>The Global Catalogue of Microorganisms (GCM) 10K type strain sequencing project: providing services to taxonomists for standard genome sequencing and annotation.</title>
        <authorList>
            <consortium name="The Broad Institute Genomics Platform"/>
            <consortium name="The Broad Institute Genome Sequencing Center for Infectious Disease"/>
            <person name="Wu L."/>
            <person name="Ma J."/>
        </authorList>
    </citation>
    <scope>NUCLEOTIDE SEQUENCE [LARGE SCALE GENOMIC DNA]</scope>
    <source>
        <strain evidence="1 2">RDMS1</strain>
    </source>
</reference>
<comment type="caution">
    <text evidence="1">The sequence shown here is derived from an EMBL/GenBank/DDBJ whole genome shotgun (WGS) entry which is preliminary data.</text>
</comment>
<keyword evidence="2" id="KW-1185">Reference proteome</keyword>